<protein>
    <submittedName>
        <fullName evidence="1">Uncharacterized protein</fullName>
    </submittedName>
</protein>
<dbReference type="Proteomes" id="UP001244297">
    <property type="component" value="Unassembled WGS sequence"/>
</dbReference>
<comment type="caution">
    <text evidence="1">The sequence shown here is derived from an EMBL/GenBank/DDBJ whole genome shotgun (WGS) entry which is preliminary data.</text>
</comment>
<dbReference type="RefSeq" id="WP_290356311.1">
    <property type="nucleotide sequence ID" value="NZ_JAUFPT010000074.1"/>
</dbReference>
<organism evidence="1 2">
    <name type="scientific">Methylobacterium longum</name>
    <dbReference type="NCBI Taxonomy" id="767694"/>
    <lineage>
        <taxon>Bacteria</taxon>
        <taxon>Pseudomonadati</taxon>
        <taxon>Pseudomonadota</taxon>
        <taxon>Alphaproteobacteria</taxon>
        <taxon>Hyphomicrobiales</taxon>
        <taxon>Methylobacteriaceae</taxon>
        <taxon>Methylobacterium</taxon>
    </lineage>
</organism>
<proteinExistence type="predicted"/>
<dbReference type="EMBL" id="JAUFPT010000074">
    <property type="protein sequence ID" value="MDN3573365.1"/>
    <property type="molecule type" value="Genomic_DNA"/>
</dbReference>
<sequence length="65" mass="7399">MSTTLKSRMVRLENRYPDLKPGPERMTDEELEGVIGVLRQLEAGGEVDEARIEWATAVMHREGML</sequence>
<gene>
    <name evidence="1" type="ORF">QWZ18_22425</name>
</gene>
<reference evidence="2" key="1">
    <citation type="journal article" date="2019" name="Int. J. Syst. Evol. Microbiol.">
        <title>The Global Catalogue of Microorganisms (GCM) 10K type strain sequencing project: providing services to taxonomists for standard genome sequencing and annotation.</title>
        <authorList>
            <consortium name="The Broad Institute Genomics Platform"/>
            <consortium name="The Broad Institute Genome Sequencing Center for Infectious Disease"/>
            <person name="Wu L."/>
            <person name="Ma J."/>
        </authorList>
    </citation>
    <scope>NUCLEOTIDE SEQUENCE [LARGE SCALE GENOMIC DNA]</scope>
    <source>
        <strain evidence="2">CECT 7806</strain>
    </source>
</reference>
<name>A0ABT8AVB7_9HYPH</name>
<evidence type="ECO:0000313" key="1">
    <source>
        <dbReference type="EMBL" id="MDN3573365.1"/>
    </source>
</evidence>
<evidence type="ECO:0000313" key="2">
    <source>
        <dbReference type="Proteomes" id="UP001244297"/>
    </source>
</evidence>
<keyword evidence="2" id="KW-1185">Reference proteome</keyword>
<accession>A0ABT8AVB7</accession>